<evidence type="ECO:0000256" key="5">
    <source>
        <dbReference type="ARBA" id="ARBA00047754"/>
    </source>
</evidence>
<evidence type="ECO:0000313" key="8">
    <source>
        <dbReference type="Proteomes" id="UP000469325"/>
    </source>
</evidence>
<organism evidence="7 8">
    <name type="scientific">Olsenella porci</name>
    <dbReference type="NCBI Taxonomy" id="2652279"/>
    <lineage>
        <taxon>Bacteria</taxon>
        <taxon>Bacillati</taxon>
        <taxon>Actinomycetota</taxon>
        <taxon>Coriobacteriia</taxon>
        <taxon>Coriobacteriales</taxon>
        <taxon>Atopobiaceae</taxon>
        <taxon>Olsenella</taxon>
    </lineage>
</organism>
<dbReference type="GO" id="GO:0004748">
    <property type="term" value="F:ribonucleoside-diphosphate reductase activity, thioredoxin disulfide as acceptor"/>
    <property type="evidence" value="ECO:0007669"/>
    <property type="project" value="UniProtKB-EC"/>
</dbReference>
<dbReference type="AlphaFoldDB" id="A0A6N7X817"/>
<dbReference type="InterPro" id="IPR023806">
    <property type="entry name" value="CHP03905"/>
</dbReference>
<comment type="caution">
    <text evidence="7">The sequence shown here is derived from an EMBL/GenBank/DDBJ whole genome shotgun (WGS) entry which is preliminary data.</text>
</comment>
<evidence type="ECO:0000313" key="7">
    <source>
        <dbReference type="EMBL" id="MST71670.1"/>
    </source>
</evidence>
<dbReference type="GO" id="GO:0071897">
    <property type="term" value="P:DNA biosynthetic process"/>
    <property type="evidence" value="ECO:0007669"/>
    <property type="project" value="UniProtKB-KW"/>
</dbReference>
<comment type="similarity">
    <text evidence="1">Belongs to the ribonucleoside diphosphate reductase class-2 family.</text>
</comment>
<keyword evidence="3" id="KW-0237">DNA synthesis</keyword>
<dbReference type="RefSeq" id="WP_154433435.1">
    <property type="nucleotide sequence ID" value="NZ_VUNC01000001.1"/>
</dbReference>
<dbReference type="Pfam" id="PF12637">
    <property type="entry name" value="TSCPD"/>
    <property type="match status" value="1"/>
</dbReference>
<dbReference type="GO" id="GO:0000166">
    <property type="term" value="F:nucleotide binding"/>
    <property type="evidence" value="ECO:0007669"/>
    <property type="project" value="UniProtKB-KW"/>
</dbReference>
<dbReference type="EC" id="1.17.4.1" evidence="2"/>
<evidence type="ECO:0000256" key="2">
    <source>
        <dbReference type="ARBA" id="ARBA00012274"/>
    </source>
</evidence>
<proteinExistence type="inferred from homology"/>
<gene>
    <name evidence="7" type="ORF">FYJ68_00840</name>
</gene>
<keyword evidence="8" id="KW-1185">Reference proteome</keyword>
<accession>A0A6N7X817</accession>
<evidence type="ECO:0000256" key="3">
    <source>
        <dbReference type="ARBA" id="ARBA00022634"/>
    </source>
</evidence>
<name>A0A6N7X817_9ACTN</name>
<dbReference type="InterPro" id="IPR024434">
    <property type="entry name" value="TSCPD_dom"/>
</dbReference>
<sequence length="92" mass="9775">MFEYDYTPHGVCSQNIHVELSDDGRTIESVGFIGGCNGNLKAIGKLVSGMAVEDVVSLLAGNTCGLRPTSCADQMTIALTEAQRELAAQRVE</sequence>
<comment type="catalytic activity">
    <reaction evidence="5">
        <text>a 2'-deoxyribonucleoside 5'-diphosphate + [thioredoxin]-disulfide + H2O = a ribonucleoside 5'-diphosphate + [thioredoxin]-dithiol</text>
        <dbReference type="Rhea" id="RHEA:23252"/>
        <dbReference type="Rhea" id="RHEA-COMP:10698"/>
        <dbReference type="Rhea" id="RHEA-COMP:10700"/>
        <dbReference type="ChEBI" id="CHEBI:15377"/>
        <dbReference type="ChEBI" id="CHEBI:29950"/>
        <dbReference type="ChEBI" id="CHEBI:50058"/>
        <dbReference type="ChEBI" id="CHEBI:57930"/>
        <dbReference type="ChEBI" id="CHEBI:73316"/>
        <dbReference type="EC" id="1.17.4.1"/>
    </reaction>
</comment>
<evidence type="ECO:0000256" key="4">
    <source>
        <dbReference type="ARBA" id="ARBA00022741"/>
    </source>
</evidence>
<feature type="domain" description="TSCPD" evidence="6">
    <location>
        <begin position="6"/>
        <end position="82"/>
    </location>
</feature>
<dbReference type="Proteomes" id="UP000469325">
    <property type="component" value="Unassembled WGS sequence"/>
</dbReference>
<protein>
    <recommendedName>
        <fullName evidence="2">ribonucleoside-diphosphate reductase</fullName>
        <ecNumber evidence="2">1.17.4.1</ecNumber>
    </recommendedName>
</protein>
<evidence type="ECO:0000259" key="6">
    <source>
        <dbReference type="Pfam" id="PF12637"/>
    </source>
</evidence>
<dbReference type="NCBIfam" id="TIGR03905">
    <property type="entry name" value="TIGR03905_4_Cys"/>
    <property type="match status" value="1"/>
</dbReference>
<dbReference type="EMBL" id="VUNC01000001">
    <property type="protein sequence ID" value="MST71670.1"/>
    <property type="molecule type" value="Genomic_DNA"/>
</dbReference>
<evidence type="ECO:0000256" key="1">
    <source>
        <dbReference type="ARBA" id="ARBA00007405"/>
    </source>
</evidence>
<reference evidence="7 8" key="1">
    <citation type="submission" date="2019-08" db="EMBL/GenBank/DDBJ databases">
        <title>In-depth cultivation of the pig gut microbiome towards novel bacterial diversity and tailored functional studies.</title>
        <authorList>
            <person name="Wylensek D."/>
            <person name="Hitch T.C.A."/>
            <person name="Clavel T."/>
        </authorList>
    </citation>
    <scope>NUCLEOTIDE SEQUENCE [LARGE SCALE GENOMIC DNA]</scope>
    <source>
        <strain evidence="7 8">CA-Schmier-601-WT-1</strain>
    </source>
</reference>
<keyword evidence="4" id="KW-0547">Nucleotide-binding</keyword>